<protein>
    <submittedName>
        <fullName evidence="1">Uncharacterized protein</fullName>
    </submittedName>
</protein>
<reference evidence="1 2" key="1">
    <citation type="submission" date="2022-05" db="EMBL/GenBank/DDBJ databases">
        <authorList>
            <consortium name="Genoscope - CEA"/>
            <person name="William W."/>
        </authorList>
    </citation>
    <scope>NUCLEOTIDE SEQUENCE [LARGE SCALE GENOMIC DNA]</scope>
</reference>
<name>A0ABN8MLT7_9CNID</name>
<accession>A0ABN8MLT7</accession>
<organism evidence="1 2">
    <name type="scientific">Porites evermanni</name>
    <dbReference type="NCBI Taxonomy" id="104178"/>
    <lineage>
        <taxon>Eukaryota</taxon>
        <taxon>Metazoa</taxon>
        <taxon>Cnidaria</taxon>
        <taxon>Anthozoa</taxon>
        <taxon>Hexacorallia</taxon>
        <taxon>Scleractinia</taxon>
        <taxon>Fungiina</taxon>
        <taxon>Poritidae</taxon>
        <taxon>Porites</taxon>
    </lineage>
</organism>
<sequence length="152" mass="18013">GIIKFLCKLVCRKMCRNFRLSRRCDRKWWFFPRGKRSFKGMLSERIYFSRKKNHSKSDQEICIPMAREAMQPIFVTEITRNFPPEILMPFISARQELGEINLLGDHENSCVSNSQLSMDYEENIADIFAWVYKMDIEEEELPDNVSDLIMSS</sequence>
<gene>
    <name evidence="1" type="ORF">PEVE_00038318</name>
</gene>
<dbReference type="EMBL" id="CALNXI010000647">
    <property type="protein sequence ID" value="CAH3030660.1"/>
    <property type="molecule type" value="Genomic_DNA"/>
</dbReference>
<comment type="caution">
    <text evidence="1">The sequence shown here is derived from an EMBL/GenBank/DDBJ whole genome shotgun (WGS) entry which is preliminary data.</text>
</comment>
<evidence type="ECO:0000313" key="1">
    <source>
        <dbReference type="EMBL" id="CAH3030660.1"/>
    </source>
</evidence>
<keyword evidence="2" id="KW-1185">Reference proteome</keyword>
<dbReference type="Proteomes" id="UP001159427">
    <property type="component" value="Unassembled WGS sequence"/>
</dbReference>
<evidence type="ECO:0000313" key="2">
    <source>
        <dbReference type="Proteomes" id="UP001159427"/>
    </source>
</evidence>
<feature type="non-terminal residue" evidence="1">
    <location>
        <position position="1"/>
    </location>
</feature>
<proteinExistence type="predicted"/>